<accession>A0A8H3DSR8</accession>
<dbReference type="GO" id="GO:0007265">
    <property type="term" value="P:Ras protein signal transduction"/>
    <property type="evidence" value="ECO:0007669"/>
    <property type="project" value="TreeGrafter"/>
</dbReference>
<feature type="region of interest" description="Disordered" evidence="3">
    <location>
        <begin position="709"/>
        <end position="796"/>
    </location>
</feature>
<protein>
    <submittedName>
        <fullName evidence="6">Uncharacterized protein</fullName>
    </submittedName>
</protein>
<dbReference type="Proteomes" id="UP000663827">
    <property type="component" value="Unassembled WGS sequence"/>
</dbReference>
<dbReference type="SUPFAM" id="SSF48366">
    <property type="entry name" value="Ras GEF"/>
    <property type="match status" value="1"/>
</dbReference>
<dbReference type="InterPro" id="IPR001895">
    <property type="entry name" value="RASGEF_cat_dom"/>
</dbReference>
<feature type="compositionally biased region" description="Polar residues" evidence="3">
    <location>
        <begin position="19"/>
        <end position="59"/>
    </location>
</feature>
<dbReference type="PROSITE" id="PS50212">
    <property type="entry name" value="RASGEF_NTER"/>
    <property type="match status" value="1"/>
</dbReference>
<evidence type="ECO:0000313" key="6">
    <source>
        <dbReference type="EMBL" id="CAE7060819.1"/>
    </source>
</evidence>
<dbReference type="Gene3D" id="3.40.50.300">
    <property type="entry name" value="P-loop containing nucleotide triphosphate hydrolases"/>
    <property type="match status" value="1"/>
</dbReference>
<name>A0A8H3DSR8_9AGAM</name>
<dbReference type="SUPFAM" id="SSF52540">
    <property type="entry name" value="P-loop containing nucleoside triphosphate hydrolases"/>
    <property type="match status" value="1"/>
</dbReference>
<evidence type="ECO:0000256" key="2">
    <source>
        <dbReference type="PROSITE-ProRule" id="PRU00168"/>
    </source>
</evidence>
<feature type="region of interest" description="Disordered" evidence="3">
    <location>
        <begin position="998"/>
        <end position="1031"/>
    </location>
</feature>
<comment type="caution">
    <text evidence="6">The sequence shown here is derived from an EMBL/GenBank/DDBJ whole genome shotgun (WGS) entry which is preliminary data.</text>
</comment>
<feature type="compositionally biased region" description="Polar residues" evidence="3">
    <location>
        <begin position="380"/>
        <end position="398"/>
    </location>
</feature>
<dbReference type="InterPro" id="IPR036964">
    <property type="entry name" value="RASGEF_cat_dom_sf"/>
</dbReference>
<evidence type="ECO:0000313" key="7">
    <source>
        <dbReference type="Proteomes" id="UP000663827"/>
    </source>
</evidence>
<feature type="compositionally biased region" description="Gly residues" evidence="3">
    <location>
        <begin position="452"/>
        <end position="462"/>
    </location>
</feature>
<evidence type="ECO:0000259" key="4">
    <source>
        <dbReference type="PROSITE" id="PS50009"/>
    </source>
</evidence>
<feature type="region of interest" description="Disordered" evidence="3">
    <location>
        <begin position="823"/>
        <end position="853"/>
    </location>
</feature>
<feature type="compositionally biased region" description="Basic and acidic residues" evidence="3">
    <location>
        <begin position="1001"/>
        <end position="1015"/>
    </location>
</feature>
<dbReference type="PROSITE" id="PS50009">
    <property type="entry name" value="RASGEF_CAT"/>
    <property type="match status" value="1"/>
</dbReference>
<dbReference type="InterPro" id="IPR023578">
    <property type="entry name" value="Ras_GEF_dom_sf"/>
</dbReference>
<dbReference type="InterPro" id="IPR008937">
    <property type="entry name" value="Ras-like_GEF"/>
</dbReference>
<feature type="region of interest" description="Disordered" evidence="3">
    <location>
        <begin position="426"/>
        <end position="501"/>
    </location>
</feature>
<feature type="compositionally biased region" description="Pro residues" evidence="3">
    <location>
        <begin position="760"/>
        <end position="774"/>
    </location>
</feature>
<feature type="region of interest" description="Disordered" evidence="3">
    <location>
        <begin position="1"/>
        <end position="68"/>
    </location>
</feature>
<evidence type="ECO:0000259" key="5">
    <source>
        <dbReference type="PROSITE" id="PS50212"/>
    </source>
</evidence>
<dbReference type="GO" id="GO:0005886">
    <property type="term" value="C:plasma membrane"/>
    <property type="evidence" value="ECO:0007669"/>
    <property type="project" value="TreeGrafter"/>
</dbReference>
<dbReference type="EMBL" id="CAJNJQ010000169">
    <property type="protein sequence ID" value="CAE7060819.1"/>
    <property type="molecule type" value="Genomic_DNA"/>
</dbReference>
<keyword evidence="1 2" id="KW-0344">Guanine-nucleotide releasing factor</keyword>
<dbReference type="PANTHER" id="PTHR23113">
    <property type="entry name" value="GUANINE NUCLEOTIDE EXCHANGE FACTOR"/>
    <property type="match status" value="1"/>
</dbReference>
<sequence>MFNMKLSGASKGQEELESTSRMNTPTPGNVANDASSLFRTSSTPNLTSNLVKTTGYDSSNDTELEEDKGGAHTTFASFNSYQTADTSPADSERNPTQLVHPNGAILGLKVRRSVSADRLTMRPFTPPVPPPLLRTRSDGPSLVIPQNLGALNKPGTPTCTISPNTYMPPSPQVNKLVDANNILNTFCGRQIYPNIYNPNYFSSDNESGDDQQQAFSHLHNVSPSPLRVEPFVRGDKRKERVLGREAVLSNVASNYDDLDSPGSLPIGFKRFTFGLVEDTGDDRRYETVSEGISESEDFNIPTLIPSTSTLPPAPSLTVSRSRSSSRSFPSTPLNHDVPPVPPLPPFALLGSRARAASSPRSAAVPLGSPMVVDQRSLLTPTPTQSLNNQSTNSPLPATSSLANMSMSSSSASLSSAIQDPTITQFRSSRNISPQPGHSSAPEKLRQRSVSESGGGSGAGSSSGHGSSSRGRFANGLAQALRKTPPTSSSGRGIEHIKPTKHRSRPKYTFAFVGSGGCGKTALIEKGSKAANSRYKPQVTLKTVRYADTDMTFEVREAYVLADKAHGAYPVNAIELDSAPFIKSLEVGTQFWPPGMPEVDGVVLCYDASVEGNARGSFDYIVRLTAAFATLHYPIIWVACKSDWIRPPKKDGQTMSPRVLPAGIVSPQHVYLLAGAEHTGLIEVTKNSHHGKEQMRNMMTWMYKAIGRARRSREDGEKNQGYHNHASPDVLNRKPNSSRPPPITVPARSTSGATPAAFHHPPSPVSPPPKSPISPPAFLAPQRTTRARSMSDLLSQAARDQVTETSAAVLRKASATVSPMVLPRPTHESIMSPTDTPKESSSRAPSGDAPKSGDHTSIVVLQSKYTPDPFAFATLDQLIMRLLWGSGSETDDATFRVAFALTYRRFAAPRTVLLSIIRHIRGSDDDDRTQAATILNDYLVDWAHQYPTDFAAPGAIPPFETLIRILRESGFQKRAEGLEERLSLLSTLKDDATDWAKPTIDFTEHSDSDTERDPDSRPNSSEIQSSSGPSLSVLVSTTTVVEPASSPATHQPPVITRRPSSVTLVVEELSETEEHELKRVGKLIQALNPEDVAQEIARTDYELFMSIQPRDWLRHAYTTRRDRDPAVHPLDQIAHRFERLGLLIDSLILVSPKPRHRGAMFEYFLRVALSLRSYNNFAALHSIVAALDKIYCGEEGEEIESFIQGRDISWNKWLSLRVLILKSNGTAYKTALKHTTQPLIPTMAIHTSDLVRVMSNRDYKEGDQTLIHWGKFQIIAKIVNQMMELQGRLRATDNYNFSARPDITSLLNDPKTMTEEMIAQKTFPSMNETNAGRAGTWGARVLRKVFSDK</sequence>
<dbReference type="CDD" id="cd00882">
    <property type="entry name" value="Ras_like_GTPase"/>
    <property type="match status" value="1"/>
</dbReference>
<evidence type="ECO:0000256" key="1">
    <source>
        <dbReference type="ARBA" id="ARBA00022658"/>
    </source>
</evidence>
<dbReference type="PANTHER" id="PTHR23113:SF348">
    <property type="entry name" value="GUANYL-NUCLEOTIDE EXCHANGE FACTOR RASGEF, PUTATIVE (AFU_ORTHOLOGUE AFUA_1G04700)-RELATED"/>
    <property type="match status" value="1"/>
</dbReference>
<evidence type="ECO:0000256" key="3">
    <source>
        <dbReference type="SAM" id="MobiDB-lite"/>
    </source>
</evidence>
<feature type="region of interest" description="Disordered" evidence="3">
    <location>
        <begin position="380"/>
        <end position="406"/>
    </location>
</feature>
<dbReference type="SMART" id="SM00147">
    <property type="entry name" value="RasGEF"/>
    <property type="match status" value="1"/>
</dbReference>
<dbReference type="InterPro" id="IPR000651">
    <property type="entry name" value="Ras-like_Gua-exchang_fac_N"/>
</dbReference>
<reference evidence="6" key="1">
    <citation type="submission" date="2021-01" db="EMBL/GenBank/DDBJ databases">
        <authorList>
            <person name="Kaushik A."/>
        </authorList>
    </citation>
    <scope>NUCLEOTIDE SEQUENCE</scope>
    <source>
        <strain evidence="6">AG5</strain>
    </source>
</reference>
<organism evidence="6 7">
    <name type="scientific">Rhizoctonia solani</name>
    <dbReference type="NCBI Taxonomy" id="456999"/>
    <lineage>
        <taxon>Eukaryota</taxon>
        <taxon>Fungi</taxon>
        <taxon>Dikarya</taxon>
        <taxon>Basidiomycota</taxon>
        <taxon>Agaricomycotina</taxon>
        <taxon>Agaricomycetes</taxon>
        <taxon>Cantharellales</taxon>
        <taxon>Ceratobasidiaceae</taxon>
        <taxon>Rhizoctonia</taxon>
    </lineage>
</organism>
<dbReference type="Gene3D" id="1.20.870.10">
    <property type="entry name" value="Son of sevenless (SoS) protein Chain: S domain 1"/>
    <property type="match status" value="1"/>
</dbReference>
<feature type="domain" description="N-terminal Ras-GEF" evidence="5">
    <location>
        <begin position="865"/>
        <end position="985"/>
    </location>
</feature>
<feature type="compositionally biased region" description="Polar residues" evidence="3">
    <location>
        <begin position="781"/>
        <end position="793"/>
    </location>
</feature>
<feature type="domain" description="Ras-GEF" evidence="4">
    <location>
        <begin position="1087"/>
        <end position="1324"/>
    </location>
</feature>
<feature type="compositionally biased region" description="Polar residues" evidence="3">
    <location>
        <begin position="426"/>
        <end position="437"/>
    </location>
</feature>
<dbReference type="GO" id="GO:0005085">
    <property type="term" value="F:guanyl-nucleotide exchange factor activity"/>
    <property type="evidence" value="ECO:0007669"/>
    <property type="project" value="UniProtKB-KW"/>
</dbReference>
<dbReference type="Pfam" id="PF00617">
    <property type="entry name" value="RasGEF"/>
    <property type="match status" value="1"/>
</dbReference>
<feature type="region of interest" description="Disordered" evidence="3">
    <location>
        <begin position="289"/>
        <end position="340"/>
    </location>
</feature>
<dbReference type="Gene3D" id="1.10.840.10">
    <property type="entry name" value="Ras guanine-nucleotide exchange factors catalytic domain"/>
    <property type="match status" value="1"/>
</dbReference>
<dbReference type="InterPro" id="IPR027417">
    <property type="entry name" value="P-loop_NTPase"/>
</dbReference>
<gene>
    <name evidence="6" type="ORF">RDB_LOCUS7736</name>
</gene>
<feature type="compositionally biased region" description="Low complexity" evidence="3">
    <location>
        <begin position="300"/>
        <end position="327"/>
    </location>
</feature>
<proteinExistence type="predicted"/>